<feature type="compositionally biased region" description="Gly residues" evidence="1">
    <location>
        <begin position="65"/>
        <end position="98"/>
    </location>
</feature>
<dbReference type="PANTHER" id="PTHR43649:SF12">
    <property type="entry name" value="DIACETYLCHITOBIOSE BINDING PROTEIN DASA"/>
    <property type="match status" value="1"/>
</dbReference>
<dbReference type="Pfam" id="PF01547">
    <property type="entry name" value="SBP_bac_1"/>
    <property type="match status" value="1"/>
</dbReference>
<sequence length="514" mass="53296">MTSRSPRSRSAALGRNRASRITGFAAAAIAAALVLAACAPGSGGSNDTSSTNNAGAGTTAPGATGADGSGAAGSAAGGSGAAGSGAAGSGAAGSGAAGGAAAPDPSTFGDVTLTVWDQEVRGGQDQQIKKLNEEFQAKYPNIKIKRVSRSFDDLTKTLRLALTGNEAPDVVQANNTRSQMGEFVKAKQIINLDSYAKTYGWDQRYPQSVRNASSYSADGKTFGSGSLYGLPQVGELIGVYYNTDKLAALGIQPPKTWAEFDAALAAAKAKGEQPLVLGNLDKWPAIHVFGVVQGRYTQAEQIRQLGFGQPGTDWNAEGNVKAAQQLKDWVDKGYLSKDVNAQGYDPAWQGFSKGTGVFLIAGSWLQSDLSKAMKDKVKFMLPPPSEADGGKVVTTGATGLPFAITSKAKNPDAAAAYINFLTNENAMKVLAETGNLPIVDTAKQKAPDALGTDVFTAFDTVSTDDGLVPYLDWATPTMSDTLGAALQDLLAGRTSPEDTMKTLQQDYSDFTSGQ</sequence>
<comment type="caution">
    <text evidence="3">The sequence shown here is derived from an EMBL/GenBank/DDBJ whole genome shotgun (WGS) entry which is preliminary data.</text>
</comment>
<evidence type="ECO:0000256" key="1">
    <source>
        <dbReference type="SAM" id="MobiDB-lite"/>
    </source>
</evidence>
<dbReference type="InterPro" id="IPR050490">
    <property type="entry name" value="Bact_solute-bd_prot1"/>
</dbReference>
<keyword evidence="4" id="KW-1185">Reference proteome</keyword>
<dbReference type="AlphaFoldDB" id="A0A849ACH0"/>
<gene>
    <name evidence="3" type="ORF">HKD39_14225</name>
</gene>
<protein>
    <submittedName>
        <fullName evidence="3">Extracellular solute-binding protein</fullName>
    </submittedName>
</protein>
<proteinExistence type="predicted"/>
<dbReference type="Proteomes" id="UP000562984">
    <property type="component" value="Unassembled WGS sequence"/>
</dbReference>
<dbReference type="RefSeq" id="WP_171200534.1">
    <property type="nucleotide sequence ID" value="NZ_JABEND010000008.1"/>
</dbReference>
<accession>A0A849ACH0</accession>
<feature type="region of interest" description="Disordered" evidence="1">
    <location>
        <begin position="41"/>
        <end position="103"/>
    </location>
</feature>
<feature type="signal peptide" evidence="2">
    <location>
        <begin position="1"/>
        <end position="36"/>
    </location>
</feature>
<keyword evidence="2" id="KW-0732">Signal</keyword>
<dbReference type="SUPFAM" id="SSF53850">
    <property type="entry name" value="Periplasmic binding protein-like II"/>
    <property type="match status" value="1"/>
</dbReference>
<name>A0A849ACH0_9ACTN</name>
<dbReference type="Gene3D" id="3.40.190.10">
    <property type="entry name" value="Periplasmic binding protein-like II"/>
    <property type="match status" value="2"/>
</dbReference>
<dbReference type="EMBL" id="JABEND010000008">
    <property type="protein sequence ID" value="NNG36848.1"/>
    <property type="molecule type" value="Genomic_DNA"/>
</dbReference>
<organism evidence="3 4">
    <name type="scientific">Nakamurella aerolata</name>
    <dbReference type="NCBI Taxonomy" id="1656892"/>
    <lineage>
        <taxon>Bacteria</taxon>
        <taxon>Bacillati</taxon>
        <taxon>Actinomycetota</taxon>
        <taxon>Actinomycetes</taxon>
        <taxon>Nakamurellales</taxon>
        <taxon>Nakamurellaceae</taxon>
        <taxon>Nakamurella</taxon>
    </lineage>
</organism>
<evidence type="ECO:0000313" key="3">
    <source>
        <dbReference type="EMBL" id="NNG36848.1"/>
    </source>
</evidence>
<dbReference type="InterPro" id="IPR006059">
    <property type="entry name" value="SBP"/>
</dbReference>
<evidence type="ECO:0000313" key="4">
    <source>
        <dbReference type="Proteomes" id="UP000562984"/>
    </source>
</evidence>
<dbReference type="PANTHER" id="PTHR43649">
    <property type="entry name" value="ARABINOSE-BINDING PROTEIN-RELATED"/>
    <property type="match status" value="1"/>
</dbReference>
<evidence type="ECO:0000256" key="2">
    <source>
        <dbReference type="SAM" id="SignalP"/>
    </source>
</evidence>
<reference evidence="3 4" key="1">
    <citation type="submission" date="2020-05" db="EMBL/GenBank/DDBJ databases">
        <title>Nakamurella sp. DB0629 isolated from air conditioner.</title>
        <authorList>
            <person name="Kim D.H."/>
            <person name="Kim D.-U."/>
        </authorList>
    </citation>
    <scope>NUCLEOTIDE SEQUENCE [LARGE SCALE GENOMIC DNA]</scope>
    <source>
        <strain evidence="3 4">DB0629</strain>
    </source>
</reference>
<feature type="chain" id="PRO_5038940963" evidence="2">
    <location>
        <begin position="37"/>
        <end position="514"/>
    </location>
</feature>
<feature type="compositionally biased region" description="Low complexity" evidence="1">
    <location>
        <begin position="41"/>
        <end position="64"/>
    </location>
</feature>